<protein>
    <recommendedName>
        <fullName evidence="6">EAL domain-containing protein</fullName>
    </recommendedName>
</protein>
<dbReference type="InterPro" id="IPR035919">
    <property type="entry name" value="EAL_sf"/>
</dbReference>
<comment type="caution">
    <text evidence="4">The sequence shown here is derived from an EMBL/GenBank/DDBJ whole genome shotgun (WGS) entry which is preliminary data.</text>
</comment>
<feature type="domain" description="PAS" evidence="1">
    <location>
        <begin position="76"/>
        <end position="146"/>
    </location>
</feature>
<reference evidence="4 5" key="1">
    <citation type="submission" date="2024-02" db="EMBL/GenBank/DDBJ databases">
        <title>Lysinimicrobium sediminis NBRC 112286.</title>
        <authorList>
            <person name="Ichikawa N."/>
            <person name="Katano-Makiyama Y."/>
            <person name="Hidaka K."/>
        </authorList>
    </citation>
    <scope>NUCLEOTIDE SEQUENCE [LARGE SCALE GENOMIC DNA]</scope>
    <source>
        <strain evidence="4 5">NBRC 112286</strain>
    </source>
</reference>
<dbReference type="InterPro" id="IPR001633">
    <property type="entry name" value="EAL_dom"/>
</dbReference>
<feature type="domain" description="EAL" evidence="3">
    <location>
        <begin position="147"/>
        <end position="397"/>
    </location>
</feature>
<dbReference type="CDD" id="cd01948">
    <property type="entry name" value="EAL"/>
    <property type="match status" value="1"/>
</dbReference>
<dbReference type="NCBIfam" id="TIGR00229">
    <property type="entry name" value="sensory_box"/>
    <property type="match status" value="1"/>
</dbReference>
<dbReference type="PANTHER" id="PTHR33121:SF70">
    <property type="entry name" value="SIGNALING PROTEIN YKOW"/>
    <property type="match status" value="1"/>
</dbReference>
<dbReference type="SUPFAM" id="SSF141868">
    <property type="entry name" value="EAL domain-like"/>
    <property type="match status" value="1"/>
</dbReference>
<dbReference type="PANTHER" id="PTHR33121">
    <property type="entry name" value="CYCLIC DI-GMP PHOSPHODIESTERASE PDEF"/>
    <property type="match status" value="1"/>
</dbReference>
<dbReference type="RefSeq" id="WP_345379907.1">
    <property type="nucleotide sequence ID" value="NZ_BAABRR010000010.1"/>
</dbReference>
<dbReference type="PROSITE" id="PS50883">
    <property type="entry name" value="EAL"/>
    <property type="match status" value="1"/>
</dbReference>
<keyword evidence="5" id="KW-1185">Reference proteome</keyword>
<organism evidence="4 5">
    <name type="scientific">Demequina sediminis</name>
    <dbReference type="NCBI Taxonomy" id="1930058"/>
    <lineage>
        <taxon>Bacteria</taxon>
        <taxon>Bacillati</taxon>
        <taxon>Actinomycetota</taxon>
        <taxon>Actinomycetes</taxon>
        <taxon>Micrococcales</taxon>
        <taxon>Demequinaceae</taxon>
        <taxon>Demequina</taxon>
    </lineage>
</organism>
<name>A0ABP9WIY4_9MICO</name>
<dbReference type="SMART" id="SM00086">
    <property type="entry name" value="PAC"/>
    <property type="match status" value="1"/>
</dbReference>
<dbReference type="CDD" id="cd00130">
    <property type="entry name" value="PAS"/>
    <property type="match status" value="1"/>
</dbReference>
<sequence length="397" mass="44382">MRVHPDDLADLDARLTRVLHRSVEQFEARLITSDDRVVLLDVLARPYIEDGLVVGIFGRARDITDRRQMELKLCESEERYRSLYEDNVDAVSTIDIDGKVMYANNATAQLMGYSPDEVVGKNFLPFIAADRIEETAAHFGRVAQGQTVQYETAIITADGTDPETLLRRADSAMLAAKQVGRRRVALHHELSGQEEARGQRMELALRSAMSNRELSLAYQPQVARWRDAGLGDILISVNISVDQFYDIEFAHHLEAAIELAGISPESLVLEITESIASQSEIVVDQLHRFAGIGVRIAIDDFGTGYSSLRYLKDFPVDYVKVDRSFVDQMETSKPDRDLVSTIVALAQNFGLATIAEGVETPEQATRLRELGAEYAQGFLFGRPMPAAEFEEWLASRE</sequence>
<evidence type="ECO:0000259" key="1">
    <source>
        <dbReference type="PROSITE" id="PS50112"/>
    </source>
</evidence>
<dbReference type="InterPro" id="IPR000700">
    <property type="entry name" value="PAS-assoc_C"/>
</dbReference>
<dbReference type="Gene3D" id="3.30.450.20">
    <property type="entry name" value="PAS domain"/>
    <property type="match status" value="2"/>
</dbReference>
<dbReference type="SMART" id="SM00091">
    <property type="entry name" value="PAS"/>
    <property type="match status" value="1"/>
</dbReference>
<dbReference type="Pfam" id="PF00989">
    <property type="entry name" value="PAS"/>
    <property type="match status" value="1"/>
</dbReference>
<evidence type="ECO:0000313" key="4">
    <source>
        <dbReference type="EMBL" id="GAA5519554.1"/>
    </source>
</evidence>
<evidence type="ECO:0000313" key="5">
    <source>
        <dbReference type="Proteomes" id="UP001426770"/>
    </source>
</evidence>
<feature type="domain" description="PAC" evidence="2">
    <location>
        <begin position="24"/>
        <end position="75"/>
    </location>
</feature>
<dbReference type="SUPFAM" id="SSF55785">
    <property type="entry name" value="PYP-like sensor domain (PAS domain)"/>
    <property type="match status" value="2"/>
</dbReference>
<dbReference type="InterPro" id="IPR013767">
    <property type="entry name" value="PAS_fold"/>
</dbReference>
<dbReference type="EMBL" id="BAABRR010000010">
    <property type="protein sequence ID" value="GAA5519554.1"/>
    <property type="molecule type" value="Genomic_DNA"/>
</dbReference>
<dbReference type="InterPro" id="IPR050706">
    <property type="entry name" value="Cyclic-di-GMP_PDE-like"/>
</dbReference>
<accession>A0ABP9WIY4</accession>
<dbReference type="InterPro" id="IPR001610">
    <property type="entry name" value="PAC"/>
</dbReference>
<dbReference type="InterPro" id="IPR000014">
    <property type="entry name" value="PAS"/>
</dbReference>
<dbReference type="Proteomes" id="UP001426770">
    <property type="component" value="Unassembled WGS sequence"/>
</dbReference>
<evidence type="ECO:0000259" key="2">
    <source>
        <dbReference type="PROSITE" id="PS50113"/>
    </source>
</evidence>
<dbReference type="InterPro" id="IPR035965">
    <property type="entry name" value="PAS-like_dom_sf"/>
</dbReference>
<gene>
    <name evidence="4" type="ORF">Lsed01_02005</name>
</gene>
<dbReference type="SMART" id="SM00052">
    <property type="entry name" value="EAL"/>
    <property type="match status" value="1"/>
</dbReference>
<evidence type="ECO:0000259" key="3">
    <source>
        <dbReference type="PROSITE" id="PS50883"/>
    </source>
</evidence>
<proteinExistence type="predicted"/>
<dbReference type="Gene3D" id="3.20.20.450">
    <property type="entry name" value="EAL domain"/>
    <property type="match status" value="1"/>
</dbReference>
<dbReference type="Pfam" id="PF00563">
    <property type="entry name" value="EAL"/>
    <property type="match status" value="1"/>
</dbReference>
<dbReference type="PROSITE" id="PS50113">
    <property type="entry name" value="PAC"/>
    <property type="match status" value="1"/>
</dbReference>
<dbReference type="PROSITE" id="PS50112">
    <property type="entry name" value="PAS"/>
    <property type="match status" value="1"/>
</dbReference>
<evidence type="ECO:0008006" key="6">
    <source>
        <dbReference type="Google" id="ProtNLM"/>
    </source>
</evidence>